<comment type="subcellular location">
    <subcellularLocation>
        <location evidence="1">Membrane</location>
        <topology evidence="1">Multi-pass membrane protein</topology>
    </subcellularLocation>
    <subcellularLocation>
        <location evidence="2">Plastid</location>
        <location evidence="2">Chloroplast</location>
    </subcellularLocation>
</comment>
<protein>
    <recommendedName>
        <fullName evidence="10">PSI-G</fullName>
    </recommendedName>
</protein>
<keyword evidence="5" id="KW-0602">Photosynthesis</keyword>
<evidence type="ECO:0000256" key="6">
    <source>
        <dbReference type="ARBA" id="ARBA00022640"/>
    </source>
</evidence>
<dbReference type="KEGG" id="mpp:MICPUCDRAFT_52059"/>
<accession>C1N370</accession>
<dbReference type="Gene3D" id="1.10.286.40">
    <property type="entry name" value="Chlorophyll a-b binding protein like"/>
    <property type="match status" value="1"/>
</dbReference>
<organism evidence="12">
    <name type="scientific">Micromonas pusilla (strain CCMP1545)</name>
    <name type="common">Picoplanktonic green alga</name>
    <dbReference type="NCBI Taxonomy" id="564608"/>
    <lineage>
        <taxon>Eukaryota</taxon>
        <taxon>Viridiplantae</taxon>
        <taxon>Chlorophyta</taxon>
        <taxon>Mamiellophyceae</taxon>
        <taxon>Mamiellales</taxon>
        <taxon>Mamiellaceae</taxon>
        <taxon>Micromonas</taxon>
    </lineage>
</organism>
<evidence type="ECO:0000256" key="8">
    <source>
        <dbReference type="ARBA" id="ARBA00022836"/>
    </source>
</evidence>
<evidence type="ECO:0000256" key="4">
    <source>
        <dbReference type="ARBA" id="ARBA00022528"/>
    </source>
</evidence>
<evidence type="ECO:0000313" key="11">
    <source>
        <dbReference type="EMBL" id="EEH53375.1"/>
    </source>
</evidence>
<dbReference type="InterPro" id="IPR016370">
    <property type="entry name" value="PSI_PsaG/PsaK_pln"/>
</dbReference>
<keyword evidence="7" id="KW-0812">Transmembrane</keyword>
<name>C1N370_MICPC</name>
<dbReference type="GO" id="GO:0009507">
    <property type="term" value="C:chloroplast"/>
    <property type="evidence" value="ECO:0007669"/>
    <property type="project" value="UniProtKB-SubCell"/>
</dbReference>
<keyword evidence="8" id="KW-0603">Photosystem I</keyword>
<sequence length="139" mass="14372">MACLRAPALPARASPATFASKTRKSLAVRSTGGARKVSTNAFSDVNVVISGCNALALALGRFVWLPSIREKTAMQGPGVQNGESHFAAGDARAEEAASVFATNDPAGFTIVDLLMWGSIGHVVGYSALASQSFVDVFGK</sequence>
<keyword evidence="4" id="KW-0150">Chloroplast</keyword>
<proteinExistence type="inferred from homology"/>
<dbReference type="OMA" id="QNGESHF"/>
<reference evidence="11 12" key="1">
    <citation type="journal article" date="2009" name="Science">
        <title>Green evolution and dynamic adaptations revealed by genomes of the marine picoeukaryotes Micromonas.</title>
        <authorList>
            <person name="Worden A.Z."/>
            <person name="Lee J.H."/>
            <person name="Mock T."/>
            <person name="Rouze P."/>
            <person name="Simmons M.P."/>
            <person name="Aerts A.L."/>
            <person name="Allen A.E."/>
            <person name="Cuvelier M.L."/>
            <person name="Derelle E."/>
            <person name="Everett M.V."/>
            <person name="Foulon E."/>
            <person name="Grimwood J."/>
            <person name="Gundlach H."/>
            <person name="Henrissat B."/>
            <person name="Napoli C."/>
            <person name="McDonald S.M."/>
            <person name="Parker M.S."/>
            <person name="Rombauts S."/>
            <person name="Salamov A."/>
            <person name="Von Dassow P."/>
            <person name="Badger J.H."/>
            <person name="Coutinho P.M."/>
            <person name="Demir E."/>
            <person name="Dubchak I."/>
            <person name="Gentemann C."/>
            <person name="Eikrem W."/>
            <person name="Gready J.E."/>
            <person name="John U."/>
            <person name="Lanier W."/>
            <person name="Lindquist E.A."/>
            <person name="Lucas S."/>
            <person name="Mayer K.F."/>
            <person name="Moreau H."/>
            <person name="Not F."/>
            <person name="Otillar R."/>
            <person name="Panaud O."/>
            <person name="Pangilinan J."/>
            <person name="Paulsen I."/>
            <person name="Piegu B."/>
            <person name="Poliakov A."/>
            <person name="Robbens S."/>
            <person name="Schmutz J."/>
            <person name="Toulza E."/>
            <person name="Wyss T."/>
            <person name="Zelensky A."/>
            <person name="Zhou K."/>
            <person name="Armbrust E.V."/>
            <person name="Bhattacharya D."/>
            <person name="Goodenough U.W."/>
            <person name="Van de Peer Y."/>
            <person name="Grigoriev I.V."/>
        </authorList>
    </citation>
    <scope>NUCLEOTIDE SEQUENCE [LARGE SCALE GENOMIC DNA]</scope>
    <source>
        <strain evidence="11 12">CCMP1545</strain>
    </source>
</reference>
<dbReference type="eggNOG" id="ENOG502RZ2U">
    <property type="taxonomic scope" value="Eukaryota"/>
</dbReference>
<comment type="similarity">
    <text evidence="3">Belongs to the PsaG/PsaK family.</text>
</comment>
<evidence type="ECO:0000256" key="3">
    <source>
        <dbReference type="ARBA" id="ARBA00006458"/>
    </source>
</evidence>
<dbReference type="GO" id="GO:0015979">
    <property type="term" value="P:photosynthesis"/>
    <property type="evidence" value="ECO:0007669"/>
    <property type="project" value="UniProtKB-KW"/>
</dbReference>
<dbReference type="PANTHER" id="PTHR34195">
    <property type="entry name" value="PHOTOSYSTEM I REACTION CENTER SUBUNIT V, CHLOROPLASTIC-RELATED"/>
    <property type="match status" value="1"/>
</dbReference>
<keyword evidence="6" id="KW-0934">Plastid</keyword>
<dbReference type="STRING" id="564608.C1N370"/>
<dbReference type="InterPro" id="IPR023618">
    <property type="entry name" value="PSI_PsaG/PsaK_dom"/>
</dbReference>
<evidence type="ECO:0000256" key="7">
    <source>
        <dbReference type="ARBA" id="ARBA00022692"/>
    </source>
</evidence>
<evidence type="ECO:0000313" key="12">
    <source>
        <dbReference type="Proteomes" id="UP000001876"/>
    </source>
</evidence>
<evidence type="ECO:0000256" key="9">
    <source>
        <dbReference type="ARBA" id="ARBA00023136"/>
    </source>
</evidence>
<evidence type="ECO:0000256" key="2">
    <source>
        <dbReference type="ARBA" id="ARBA00004229"/>
    </source>
</evidence>
<evidence type="ECO:0000256" key="10">
    <source>
        <dbReference type="ARBA" id="ARBA00033434"/>
    </source>
</evidence>
<keyword evidence="9" id="KW-0472">Membrane</keyword>
<keyword evidence="12" id="KW-1185">Reference proteome</keyword>
<dbReference type="OrthoDB" id="494978at2759"/>
<gene>
    <name evidence="11" type="primary">PSAG</name>
    <name evidence="11" type="ORF">MICPUCDRAFT_52059</name>
</gene>
<dbReference type="PANTHER" id="PTHR34195:SF1">
    <property type="entry name" value="PHOTOSYSTEM I REACTION CENTER SUBUNIT V, CHLOROPLASTIC"/>
    <property type="match status" value="1"/>
</dbReference>
<dbReference type="Proteomes" id="UP000001876">
    <property type="component" value="Unassembled WGS sequence"/>
</dbReference>
<evidence type="ECO:0000256" key="1">
    <source>
        <dbReference type="ARBA" id="ARBA00004141"/>
    </source>
</evidence>
<dbReference type="AlphaFoldDB" id="C1N370"/>
<dbReference type="InterPro" id="IPR000549">
    <property type="entry name" value="PSI_PsaG/PsaK"/>
</dbReference>
<evidence type="ECO:0000256" key="5">
    <source>
        <dbReference type="ARBA" id="ARBA00022531"/>
    </source>
</evidence>
<dbReference type="EMBL" id="GG663746">
    <property type="protein sequence ID" value="EEH53375.1"/>
    <property type="molecule type" value="Genomic_DNA"/>
</dbReference>
<dbReference type="RefSeq" id="XP_003062556.1">
    <property type="nucleotide sequence ID" value="XM_003062510.1"/>
</dbReference>
<dbReference type="Pfam" id="PF01241">
    <property type="entry name" value="PSI_PSAK"/>
    <property type="match status" value="1"/>
</dbReference>
<dbReference type="GO" id="GO:0009522">
    <property type="term" value="C:photosystem I"/>
    <property type="evidence" value="ECO:0007669"/>
    <property type="project" value="UniProtKB-KW"/>
</dbReference>
<dbReference type="GeneID" id="9687770"/>